<dbReference type="GeneID" id="39584030"/>
<feature type="transmembrane region" description="Helical" evidence="6">
    <location>
        <begin position="102"/>
        <end position="124"/>
    </location>
</feature>
<dbReference type="InterPro" id="IPR049326">
    <property type="entry name" value="Rhodopsin_dom_fungi"/>
</dbReference>
<dbReference type="InterPro" id="IPR052337">
    <property type="entry name" value="SAT4-like"/>
</dbReference>
<evidence type="ECO:0000256" key="1">
    <source>
        <dbReference type="ARBA" id="ARBA00004141"/>
    </source>
</evidence>
<feature type="transmembrane region" description="Helical" evidence="6">
    <location>
        <begin position="136"/>
        <end position="157"/>
    </location>
</feature>
<keyword evidence="2 6" id="KW-0812">Transmembrane</keyword>
<protein>
    <recommendedName>
        <fullName evidence="7">Rhodopsin domain-containing protein</fullName>
    </recommendedName>
</protein>
<accession>A0A3N2PLX0</accession>
<evidence type="ECO:0000256" key="6">
    <source>
        <dbReference type="SAM" id="Phobius"/>
    </source>
</evidence>
<keyword evidence="4 6" id="KW-0472">Membrane</keyword>
<sequence>MGIHMWDIPPHDMFIARRWNYVNMALYNPILALVKSSVLIFLLRLGGTKRPVWWCIHVLNVANICLMIGTFFGVLLQCLPIHSNWDPTVPEDEKTCVDGKALTVGTAIITIITDVLVLALPFWIFLELKMARRVKIALLGVFMLGIVVTIVGCIRLWSILDVFRQFETGNIDPDLTYSLGPTTSVIESNVAIVTASVPALWPLFRQWFPNAFAKLGGTYGTGPSGDSSYSKKGSRKLVTIGGSGHKTLDDNSFVMKPIRGIGRTEIRSYTPSGSEEEIMRCDAGIMRTTNVEIGYEPGDLTGDRDRGIAR</sequence>
<feature type="transmembrane region" description="Helical" evidence="6">
    <location>
        <begin position="26"/>
        <end position="46"/>
    </location>
</feature>
<comment type="subcellular location">
    <subcellularLocation>
        <location evidence="1">Membrane</location>
        <topology evidence="1">Multi-pass membrane protein</topology>
    </subcellularLocation>
</comment>
<dbReference type="RefSeq" id="XP_028463200.1">
    <property type="nucleotide sequence ID" value="XM_028615553.1"/>
</dbReference>
<feature type="transmembrane region" description="Helical" evidence="6">
    <location>
        <begin position="58"/>
        <end position="82"/>
    </location>
</feature>
<evidence type="ECO:0000256" key="5">
    <source>
        <dbReference type="ARBA" id="ARBA00038359"/>
    </source>
</evidence>
<evidence type="ECO:0000256" key="4">
    <source>
        <dbReference type="ARBA" id="ARBA00023136"/>
    </source>
</evidence>
<dbReference type="Proteomes" id="UP000272025">
    <property type="component" value="Unassembled WGS sequence"/>
</dbReference>
<dbReference type="Pfam" id="PF20684">
    <property type="entry name" value="Fung_rhodopsin"/>
    <property type="match status" value="1"/>
</dbReference>
<evidence type="ECO:0000259" key="7">
    <source>
        <dbReference type="Pfam" id="PF20684"/>
    </source>
</evidence>
<comment type="similarity">
    <text evidence="5">Belongs to the SAT4 family.</text>
</comment>
<feature type="domain" description="Rhodopsin" evidence="7">
    <location>
        <begin position="1"/>
        <end position="205"/>
    </location>
</feature>
<dbReference type="EMBL" id="ML119061">
    <property type="protein sequence ID" value="ROT35394.1"/>
    <property type="molecule type" value="Genomic_DNA"/>
</dbReference>
<reference evidence="8 9" key="1">
    <citation type="journal article" date="2018" name="Mol. Ecol.">
        <title>The obligate alkalophilic soda-lake fungus Sodiomyces alkalinus has shifted to a protein diet.</title>
        <authorList>
            <person name="Grum-Grzhimaylo A.A."/>
            <person name="Falkoski D.L."/>
            <person name="van den Heuvel J."/>
            <person name="Valero-Jimenez C.A."/>
            <person name="Min B."/>
            <person name="Choi I.G."/>
            <person name="Lipzen A."/>
            <person name="Daum C.G."/>
            <person name="Aanen D.K."/>
            <person name="Tsang A."/>
            <person name="Henrissat B."/>
            <person name="Bilanenko E.N."/>
            <person name="de Vries R.P."/>
            <person name="van Kan J.A.L."/>
            <person name="Grigoriev I.V."/>
            <person name="Debets A.J.M."/>
        </authorList>
    </citation>
    <scope>NUCLEOTIDE SEQUENCE [LARGE SCALE GENOMIC DNA]</scope>
    <source>
        <strain evidence="8 9">F11</strain>
    </source>
</reference>
<proteinExistence type="inferred from homology"/>
<evidence type="ECO:0000313" key="9">
    <source>
        <dbReference type="Proteomes" id="UP000272025"/>
    </source>
</evidence>
<organism evidence="8 9">
    <name type="scientific">Sodiomyces alkalinus (strain CBS 110278 / VKM F-3762 / F11)</name>
    <name type="common">Alkaliphilic filamentous fungus</name>
    <dbReference type="NCBI Taxonomy" id="1314773"/>
    <lineage>
        <taxon>Eukaryota</taxon>
        <taxon>Fungi</taxon>
        <taxon>Dikarya</taxon>
        <taxon>Ascomycota</taxon>
        <taxon>Pezizomycotina</taxon>
        <taxon>Sordariomycetes</taxon>
        <taxon>Hypocreomycetidae</taxon>
        <taxon>Glomerellales</taxon>
        <taxon>Plectosphaerellaceae</taxon>
        <taxon>Sodiomyces</taxon>
    </lineage>
</organism>
<dbReference type="PANTHER" id="PTHR33048">
    <property type="entry name" value="PTH11-LIKE INTEGRAL MEMBRANE PROTEIN (AFU_ORTHOLOGUE AFUA_5G11245)"/>
    <property type="match status" value="1"/>
</dbReference>
<dbReference type="GO" id="GO:0016020">
    <property type="term" value="C:membrane"/>
    <property type="evidence" value="ECO:0007669"/>
    <property type="project" value="UniProtKB-SubCell"/>
</dbReference>
<keyword evidence="9" id="KW-1185">Reference proteome</keyword>
<gene>
    <name evidence="8" type="ORF">SODALDRAFT_64905</name>
</gene>
<evidence type="ECO:0000256" key="2">
    <source>
        <dbReference type="ARBA" id="ARBA00022692"/>
    </source>
</evidence>
<keyword evidence="3 6" id="KW-1133">Transmembrane helix</keyword>
<name>A0A3N2PLX0_SODAK</name>
<dbReference type="AlphaFoldDB" id="A0A3N2PLX0"/>
<evidence type="ECO:0000256" key="3">
    <source>
        <dbReference type="ARBA" id="ARBA00022989"/>
    </source>
</evidence>
<evidence type="ECO:0000313" key="8">
    <source>
        <dbReference type="EMBL" id="ROT35394.1"/>
    </source>
</evidence>
<dbReference type="PANTHER" id="PTHR33048:SF47">
    <property type="entry name" value="INTEGRAL MEMBRANE PROTEIN-RELATED"/>
    <property type="match status" value="1"/>
</dbReference>
<dbReference type="OrthoDB" id="5283415at2759"/>
<dbReference type="STRING" id="1314773.A0A3N2PLX0"/>